<dbReference type="AlphaFoldDB" id="A0A7H0YFB1"/>
<name>A0A7H0YFB1_9BACL</name>
<sequence length="238" mass="27977">MSDTRNKTKKSENKKGRHYTPKIWFAIDFAVLDIWNDECLVNFINRWTPQSTQYNSMSNPDGLYITKISEYIESQLNVDDRKFEVTNLISAHRTKLVPFQEEIRSFIEDFNKMGETNTNRIGTLEIIEIVNTDKIERLNELLGRIRFKVTTELLPGYTMAQVIVPNLIDFECCLYYNFMEYIKSHSAIITCIQCGNYISNPSMHQLANAKRNYPSLHKECEYDYRLSKDRKRKKNGGK</sequence>
<accession>A0A7H0YFB1</accession>
<dbReference type="RefSeq" id="WP_190299368.1">
    <property type="nucleotide sequence ID" value="NZ_CP061172.1"/>
</dbReference>
<dbReference type="Proteomes" id="UP000516384">
    <property type="component" value="Chromosome"/>
</dbReference>
<evidence type="ECO:0000313" key="1">
    <source>
        <dbReference type="EMBL" id="QNR69769.1"/>
    </source>
</evidence>
<evidence type="ECO:0000313" key="2">
    <source>
        <dbReference type="Proteomes" id="UP000516384"/>
    </source>
</evidence>
<organism evidence="1 2">
    <name type="scientific">Paenibacillus peoriae</name>
    <dbReference type="NCBI Taxonomy" id="59893"/>
    <lineage>
        <taxon>Bacteria</taxon>
        <taxon>Bacillati</taxon>
        <taxon>Bacillota</taxon>
        <taxon>Bacilli</taxon>
        <taxon>Bacillales</taxon>
        <taxon>Paenibacillaceae</taxon>
        <taxon>Paenibacillus</taxon>
    </lineage>
</organism>
<protein>
    <submittedName>
        <fullName evidence="1">Uncharacterized protein</fullName>
    </submittedName>
</protein>
<gene>
    <name evidence="1" type="ORF">IAQ67_12615</name>
</gene>
<reference evidence="1 2" key="1">
    <citation type="submission" date="2020-09" db="EMBL/GenBank/DDBJ databases">
        <title>Characterization of Paenibacillus peoriae strain ZF390 with broad-spectrum antimicrobial activity as a potential biocontrol agent.</title>
        <authorList>
            <person name="Li L."/>
            <person name="Zhao Y."/>
            <person name="Li B."/>
            <person name="Xie X."/>
        </authorList>
    </citation>
    <scope>NUCLEOTIDE SEQUENCE [LARGE SCALE GENOMIC DNA]</scope>
    <source>
        <strain evidence="1 2">ZF390</strain>
    </source>
</reference>
<dbReference type="EMBL" id="CP061172">
    <property type="protein sequence ID" value="QNR69769.1"/>
    <property type="molecule type" value="Genomic_DNA"/>
</dbReference>
<proteinExistence type="predicted"/>